<gene>
    <name evidence="2" type="ORF">I5731_13265</name>
</gene>
<dbReference type="Pfam" id="PF07883">
    <property type="entry name" value="Cupin_2"/>
    <property type="match status" value="1"/>
</dbReference>
<evidence type="ECO:0000313" key="3">
    <source>
        <dbReference type="Proteomes" id="UP000631694"/>
    </source>
</evidence>
<accession>A0A931I3I9</accession>
<organism evidence="2 3">
    <name type="scientific">Methylobrevis albus</name>
    <dbReference type="NCBI Taxonomy" id="2793297"/>
    <lineage>
        <taxon>Bacteria</taxon>
        <taxon>Pseudomonadati</taxon>
        <taxon>Pseudomonadota</taxon>
        <taxon>Alphaproteobacteria</taxon>
        <taxon>Hyphomicrobiales</taxon>
        <taxon>Pleomorphomonadaceae</taxon>
        <taxon>Methylobrevis</taxon>
    </lineage>
</organism>
<reference evidence="2" key="1">
    <citation type="submission" date="2020-12" db="EMBL/GenBank/DDBJ databases">
        <title>Methylobrevis albus sp. nov., isolated from fresh water lack sediment.</title>
        <authorList>
            <person name="Zou Q."/>
        </authorList>
    </citation>
    <scope>NUCLEOTIDE SEQUENCE</scope>
    <source>
        <strain evidence="2">L22</strain>
    </source>
</reference>
<dbReference type="AlphaFoldDB" id="A0A931I3I9"/>
<dbReference type="PANTHER" id="PTHR40112:SF1">
    <property type="entry name" value="H2HPP ISOMERASE"/>
    <property type="match status" value="1"/>
</dbReference>
<proteinExistence type="predicted"/>
<dbReference type="Proteomes" id="UP000631694">
    <property type="component" value="Unassembled WGS sequence"/>
</dbReference>
<dbReference type="EMBL" id="JADZLT010000051">
    <property type="protein sequence ID" value="MBH0238799.1"/>
    <property type="molecule type" value="Genomic_DNA"/>
</dbReference>
<dbReference type="InterPro" id="IPR011051">
    <property type="entry name" value="RmlC_Cupin_sf"/>
</dbReference>
<feature type="domain" description="Cupin type-2" evidence="1">
    <location>
        <begin position="67"/>
        <end position="129"/>
    </location>
</feature>
<evidence type="ECO:0000259" key="1">
    <source>
        <dbReference type="Pfam" id="PF07883"/>
    </source>
</evidence>
<evidence type="ECO:0000313" key="2">
    <source>
        <dbReference type="EMBL" id="MBH0238799.1"/>
    </source>
</evidence>
<dbReference type="InterPro" id="IPR052535">
    <property type="entry name" value="Bacilysin_H2HPP_isomerase"/>
</dbReference>
<dbReference type="Gene3D" id="2.60.120.10">
    <property type="entry name" value="Jelly Rolls"/>
    <property type="match status" value="1"/>
</dbReference>
<dbReference type="PANTHER" id="PTHR40112">
    <property type="entry name" value="H2HPP ISOMERASE"/>
    <property type="match status" value="1"/>
</dbReference>
<name>A0A931I3I9_9HYPH</name>
<keyword evidence="3" id="KW-1185">Reference proteome</keyword>
<sequence>MTAAADTNPAPAGTTKTAGAFKAGDGAYLFDLANLDKIDAGTGYSSAHGSVVEGERIQVGLINKARGTGARPHSHPNEQWNYVIKGQLRVFIEGEEERIVGPGTLIYFPANKVHSTVALPDEDVVFFVVKDLSHGIIGMAADGSMAGPHYDEGFAPKA</sequence>
<dbReference type="InterPro" id="IPR013096">
    <property type="entry name" value="Cupin_2"/>
</dbReference>
<protein>
    <submittedName>
        <fullName evidence="2">Cupin domain-containing protein</fullName>
    </submittedName>
</protein>
<dbReference type="InterPro" id="IPR014710">
    <property type="entry name" value="RmlC-like_jellyroll"/>
</dbReference>
<dbReference type="SUPFAM" id="SSF51182">
    <property type="entry name" value="RmlC-like cupins"/>
    <property type="match status" value="1"/>
</dbReference>
<dbReference type="RefSeq" id="WP_197311882.1">
    <property type="nucleotide sequence ID" value="NZ_JADZLT010000051.1"/>
</dbReference>
<comment type="caution">
    <text evidence="2">The sequence shown here is derived from an EMBL/GenBank/DDBJ whole genome shotgun (WGS) entry which is preliminary data.</text>
</comment>